<keyword evidence="4" id="KW-1185">Reference proteome</keyword>
<dbReference type="Gene3D" id="3.10.490.10">
    <property type="entry name" value="Gamma-glutamyl cyclotransferase-like"/>
    <property type="match status" value="1"/>
</dbReference>
<feature type="transmembrane region" description="Helical" evidence="2">
    <location>
        <begin position="509"/>
        <end position="529"/>
    </location>
</feature>
<dbReference type="EMBL" id="BIFT01000001">
    <property type="protein sequence ID" value="GCE25660.1"/>
    <property type="molecule type" value="Genomic_DNA"/>
</dbReference>
<name>A0A402B2S0_9CHLR</name>
<dbReference type="Proteomes" id="UP000287171">
    <property type="component" value="Unassembled WGS sequence"/>
</dbReference>
<feature type="transmembrane region" description="Helical" evidence="2">
    <location>
        <begin position="428"/>
        <end position="449"/>
    </location>
</feature>
<feature type="region of interest" description="Disordered" evidence="1">
    <location>
        <begin position="25"/>
        <end position="58"/>
    </location>
</feature>
<evidence type="ECO:0000313" key="3">
    <source>
        <dbReference type="EMBL" id="GCE25660.1"/>
    </source>
</evidence>
<dbReference type="InterPro" id="IPR013024">
    <property type="entry name" value="GGCT-like"/>
</dbReference>
<dbReference type="CDD" id="cd06661">
    <property type="entry name" value="GGCT_like"/>
    <property type="match status" value="1"/>
</dbReference>
<evidence type="ECO:0000256" key="2">
    <source>
        <dbReference type="SAM" id="Phobius"/>
    </source>
</evidence>
<organism evidence="3 4">
    <name type="scientific">Dictyobacter alpinus</name>
    <dbReference type="NCBI Taxonomy" id="2014873"/>
    <lineage>
        <taxon>Bacteria</taxon>
        <taxon>Bacillati</taxon>
        <taxon>Chloroflexota</taxon>
        <taxon>Ktedonobacteria</taxon>
        <taxon>Ktedonobacterales</taxon>
        <taxon>Dictyobacteraceae</taxon>
        <taxon>Dictyobacter</taxon>
    </lineage>
</organism>
<sequence>MIEAVILIGLVGNGMEGVCTIKMEPKPQQPQFDEAQQKSKNEVTSEAVEQQEQTSEEVVPGVPIVRSNTPRPLSYEMMISSGGQYQGIAQQDSAPIPTFPAKAPSAPPVPEEFGERVPEKSLISSATTGQVKSAEDTQEFIWLFEYGLEMDAAILNSPERLAGMALLYGPAVLKGYSLIVGAQRIHGSTGPTIVAISPSQEPDAEVWGVLYRIPRRLSEPTEDDPSLLDTIHAAIVPQKFFKGVPVVVYETYRERELTSVTYVATEMAYQQLHFALAEHGTDDQAFMHRLATIAQKQKLPEHYIQSCLQQRQSGERESVDNEALIGQHSIRMSATNSSLEERALHQHSSPGQYTLRSSESADRRSSQISEVRSSHIPPSMLPLPASEMALNNEHNTEPLPAFKERLLPSSELVPRPFISQPSPSAQRWFIAFAVYLVCLLLLVLIFAVIQGLGVVNTIFNNNFTPLGVPWLVMTYGLLGGCISCILTLGRLQVDRPPTFIVITWFTRPFIGSILAVLSYILLTSGMFAWSQQGNGNIAFFSLVGALAGLCEGRVFFHRS</sequence>
<feature type="transmembrane region" description="Helical" evidence="2">
    <location>
        <begin position="535"/>
        <end position="556"/>
    </location>
</feature>
<reference evidence="4" key="1">
    <citation type="submission" date="2018-12" db="EMBL/GenBank/DDBJ databases">
        <title>Tengunoibacter tsumagoiensis gen. nov., sp. nov., Dictyobacter kobayashii sp. nov., D. alpinus sp. nov., and D. joshuensis sp. nov. and description of Dictyobacteraceae fam. nov. within the order Ktedonobacterales isolated from Tengu-no-mugimeshi.</title>
        <authorList>
            <person name="Wang C.M."/>
            <person name="Zheng Y."/>
            <person name="Sakai Y."/>
            <person name="Toyoda A."/>
            <person name="Minakuchi Y."/>
            <person name="Abe K."/>
            <person name="Yokota A."/>
            <person name="Yabe S."/>
        </authorList>
    </citation>
    <scope>NUCLEOTIDE SEQUENCE [LARGE SCALE GENOMIC DNA]</scope>
    <source>
        <strain evidence="4">Uno16</strain>
    </source>
</reference>
<evidence type="ECO:0000256" key="1">
    <source>
        <dbReference type="SAM" id="MobiDB-lite"/>
    </source>
</evidence>
<comment type="caution">
    <text evidence="3">The sequence shown here is derived from an EMBL/GenBank/DDBJ whole genome shotgun (WGS) entry which is preliminary data.</text>
</comment>
<accession>A0A402B2S0</accession>
<dbReference type="AlphaFoldDB" id="A0A402B2S0"/>
<evidence type="ECO:0008006" key="5">
    <source>
        <dbReference type="Google" id="ProtNLM"/>
    </source>
</evidence>
<feature type="region of interest" description="Disordered" evidence="1">
    <location>
        <begin position="337"/>
        <end position="380"/>
    </location>
</feature>
<keyword evidence="2" id="KW-1133">Transmembrane helix</keyword>
<feature type="compositionally biased region" description="Low complexity" evidence="1">
    <location>
        <begin position="44"/>
        <end position="58"/>
    </location>
</feature>
<keyword evidence="2" id="KW-0812">Transmembrane</keyword>
<keyword evidence="2" id="KW-0472">Membrane</keyword>
<evidence type="ECO:0000313" key="4">
    <source>
        <dbReference type="Proteomes" id="UP000287171"/>
    </source>
</evidence>
<protein>
    <recommendedName>
        <fullName evidence="5">Gamma-glutamylcyclotransferase AIG2-like domain-containing protein</fullName>
    </recommendedName>
</protein>
<feature type="compositionally biased region" description="Polar residues" evidence="1">
    <location>
        <begin position="346"/>
        <end position="358"/>
    </location>
</feature>
<feature type="transmembrane region" description="Helical" evidence="2">
    <location>
        <begin position="469"/>
        <end position="488"/>
    </location>
</feature>
<proteinExistence type="predicted"/>
<gene>
    <name evidence="3" type="ORF">KDA_11440</name>
</gene>